<proteinExistence type="predicted"/>
<dbReference type="InterPro" id="IPR029063">
    <property type="entry name" value="SAM-dependent_MTases_sf"/>
</dbReference>
<reference evidence="7" key="1">
    <citation type="submission" date="2025-08" db="UniProtKB">
        <authorList>
            <consortium name="Ensembl"/>
        </authorList>
    </citation>
    <scope>IDENTIFICATION</scope>
</reference>
<dbReference type="InterPro" id="IPR025766">
    <property type="entry name" value="ADD"/>
</dbReference>
<keyword evidence="3" id="KW-0863">Zinc-finger</keyword>
<keyword evidence="8" id="KW-1185">Reference proteome</keyword>
<dbReference type="InterPro" id="IPR040552">
    <property type="entry name" value="DNMT3_ADD_GATA1-like"/>
</dbReference>
<evidence type="ECO:0000256" key="3">
    <source>
        <dbReference type="ARBA" id="ARBA00022771"/>
    </source>
</evidence>
<dbReference type="Ensembl" id="ENSCSRT00000021768.1">
    <property type="protein sequence ID" value="ENSCSRP00000020845.1"/>
    <property type="gene ID" value="ENSCSRG00000015780.1"/>
</dbReference>
<protein>
    <recommendedName>
        <fullName evidence="6">PHD-type domain-containing protein</fullName>
    </recommendedName>
</protein>
<evidence type="ECO:0000259" key="6">
    <source>
        <dbReference type="PROSITE" id="PS51533"/>
    </source>
</evidence>
<keyword evidence="4" id="KW-0862">Zinc</keyword>
<dbReference type="InterPro" id="IPR050390">
    <property type="entry name" value="C5-Methyltransferase"/>
</dbReference>
<organism evidence="7 8">
    <name type="scientific">Chelydra serpentina</name>
    <name type="common">Snapping turtle</name>
    <name type="synonym">Testudo serpentina</name>
    <dbReference type="NCBI Taxonomy" id="8475"/>
    <lineage>
        <taxon>Eukaryota</taxon>
        <taxon>Metazoa</taxon>
        <taxon>Chordata</taxon>
        <taxon>Craniata</taxon>
        <taxon>Vertebrata</taxon>
        <taxon>Euteleostomi</taxon>
        <taxon>Archelosauria</taxon>
        <taxon>Testudinata</taxon>
        <taxon>Testudines</taxon>
        <taxon>Cryptodira</taxon>
        <taxon>Durocryptodira</taxon>
        <taxon>Americhelydia</taxon>
        <taxon>Chelydroidea</taxon>
        <taxon>Chelydridae</taxon>
        <taxon>Chelydra</taxon>
    </lineage>
</organism>
<dbReference type="GO" id="GO:0008270">
    <property type="term" value="F:zinc ion binding"/>
    <property type="evidence" value="ECO:0007669"/>
    <property type="project" value="UniProtKB-KW"/>
</dbReference>
<dbReference type="InterPro" id="IPR049554">
    <property type="entry name" value="DNMT3_ADD_PHD"/>
</dbReference>
<dbReference type="PANTHER" id="PTHR23068">
    <property type="entry name" value="DNA CYTOSINE-5- -METHYLTRANSFERASE 3-RELATED"/>
    <property type="match status" value="1"/>
</dbReference>
<keyword evidence="2" id="KW-0479">Metal-binding</keyword>
<evidence type="ECO:0000256" key="1">
    <source>
        <dbReference type="ARBA" id="ARBA00004123"/>
    </source>
</evidence>
<dbReference type="Pfam" id="PF17980">
    <property type="entry name" value="ADD_DNMT3"/>
    <property type="match status" value="1"/>
</dbReference>
<dbReference type="PANTHER" id="PTHR23068:SF13">
    <property type="entry name" value="DNA (CYTOSINE-5)-METHYLTRANSFERASE 3-LIKE"/>
    <property type="match status" value="1"/>
</dbReference>
<comment type="subcellular location">
    <subcellularLocation>
        <location evidence="1">Nucleus</location>
    </subcellularLocation>
</comment>
<dbReference type="Proteomes" id="UP000694403">
    <property type="component" value="Unplaced"/>
</dbReference>
<reference evidence="7" key="2">
    <citation type="submission" date="2025-09" db="UniProtKB">
        <authorList>
            <consortium name="Ensembl"/>
        </authorList>
    </citation>
    <scope>IDENTIFICATION</scope>
</reference>
<evidence type="ECO:0000256" key="5">
    <source>
        <dbReference type="ARBA" id="ARBA00023242"/>
    </source>
</evidence>
<dbReference type="GO" id="GO:0005737">
    <property type="term" value="C:cytoplasm"/>
    <property type="evidence" value="ECO:0007669"/>
    <property type="project" value="TreeGrafter"/>
</dbReference>
<dbReference type="Gene3D" id="3.40.50.150">
    <property type="entry name" value="Vaccinia Virus protein VP39"/>
    <property type="match status" value="1"/>
</dbReference>
<accession>A0A8C3SX16</accession>
<feature type="domain" description="PHD-type" evidence="6">
    <location>
        <begin position="39"/>
        <end position="174"/>
    </location>
</feature>
<dbReference type="PROSITE" id="PS51533">
    <property type="entry name" value="ADD"/>
    <property type="match status" value="1"/>
</dbReference>
<name>A0A8C3SX16_CHESE</name>
<keyword evidence="5" id="KW-0539">Nucleus</keyword>
<dbReference type="GO" id="GO:0008047">
    <property type="term" value="F:enzyme activator activity"/>
    <property type="evidence" value="ECO:0007669"/>
    <property type="project" value="TreeGrafter"/>
</dbReference>
<dbReference type="AlphaFoldDB" id="A0A8C3SX16"/>
<dbReference type="GO" id="GO:0045892">
    <property type="term" value="P:negative regulation of DNA-templated transcription"/>
    <property type="evidence" value="ECO:0007669"/>
    <property type="project" value="TreeGrafter"/>
</dbReference>
<dbReference type="GO" id="GO:0005634">
    <property type="term" value="C:nucleus"/>
    <property type="evidence" value="ECO:0007669"/>
    <property type="project" value="UniProtKB-SubCell"/>
</dbReference>
<evidence type="ECO:0000313" key="7">
    <source>
        <dbReference type="Ensembl" id="ENSCSRP00000020845.1"/>
    </source>
</evidence>
<dbReference type="Pfam" id="PF21255">
    <property type="entry name" value="DNMT3_ADD_GATA1-like"/>
    <property type="match status" value="1"/>
</dbReference>
<evidence type="ECO:0000256" key="2">
    <source>
        <dbReference type="ARBA" id="ARBA00022723"/>
    </source>
</evidence>
<evidence type="ECO:0000313" key="8">
    <source>
        <dbReference type="Proteomes" id="UP000694403"/>
    </source>
</evidence>
<sequence length="338" mass="38800">MPERHLVVFWPIKNELVGLDQHLMDPSQELSAKLTLSETALGYSLCFIEICICCGSFQIHTQHPLFHGGICTPCTENFLETFFLYDDDGFMAYCMICSSGKTLLIMCGKTLFNLCRCYCLECLDVLVGPGTAEKVKAMNTWLCFMCLPLSSIGLLKRKKRWRVKLKCFYDQESVRTCAEVRYCMRELVPSTNTVCISNVCSSEMKNLGFLGSSLGDGRLTYLDDVTNTLRTDVKEWGPFDFIFGSTPPVGNSYEHPPAWYFYQYHRILQYGKPPESSQRPFFWMFVDNLVLEKEDRETASRFLKVHRKSNTLLLQYYLLSSNNVFSIICNSKALSHLQ</sequence>
<evidence type="ECO:0000256" key="4">
    <source>
        <dbReference type="ARBA" id="ARBA00022833"/>
    </source>
</evidence>